<comment type="caution">
    <text evidence="2">The sequence shown here is derived from an EMBL/GenBank/DDBJ whole genome shotgun (WGS) entry which is preliminary data.</text>
</comment>
<reference evidence="3" key="1">
    <citation type="submission" date="2015-04" db="EMBL/GenBank/DDBJ databases">
        <title>Physiological reanalysis, assessment of diazotrophy, and genome sequences of multiple isolates of Streptomyces thermoautotrophicus.</title>
        <authorList>
            <person name="MacKellar D.C."/>
            <person name="Lieber L."/>
            <person name="Norman J."/>
            <person name="Bolger A."/>
            <person name="Tobin C."/>
            <person name="Murray J.W."/>
            <person name="Chang R."/>
            <person name="Ford T."/>
            <person name="Nguyen P.Q."/>
            <person name="Woodward J."/>
            <person name="Permingeat H."/>
            <person name="Joshi N.S."/>
            <person name="Silver P.A."/>
            <person name="Usadel B."/>
            <person name="Rutherford A.W."/>
            <person name="Friesen M."/>
            <person name="Prell J."/>
        </authorList>
    </citation>
    <scope>NUCLEOTIDE SEQUENCE [LARGE SCALE GENOMIC DNA]</scope>
    <source>
        <strain evidence="3">H1</strain>
    </source>
</reference>
<accession>A0A132MMA8</accession>
<dbReference type="RefSeq" id="WP_267595904.1">
    <property type="nucleotide sequence ID" value="NZ_CP171739.1"/>
</dbReference>
<feature type="region of interest" description="Disordered" evidence="1">
    <location>
        <begin position="1"/>
        <end position="44"/>
    </location>
</feature>
<protein>
    <submittedName>
        <fullName evidence="2">Uncharacterized protein</fullName>
    </submittedName>
</protein>
<name>A0A132MMA8_9ACTN</name>
<organism evidence="2 3">
    <name type="scientific">Carbonactinospora thermoautotrophica</name>
    <dbReference type="NCBI Taxonomy" id="1469144"/>
    <lineage>
        <taxon>Bacteria</taxon>
        <taxon>Bacillati</taxon>
        <taxon>Actinomycetota</taxon>
        <taxon>Actinomycetes</taxon>
        <taxon>Kitasatosporales</taxon>
        <taxon>Carbonactinosporaceae</taxon>
        <taxon>Carbonactinospora</taxon>
    </lineage>
</organism>
<dbReference type="Proteomes" id="UP000070188">
    <property type="component" value="Unassembled WGS sequence"/>
</dbReference>
<evidence type="ECO:0000313" key="2">
    <source>
        <dbReference type="EMBL" id="KWW98990.1"/>
    </source>
</evidence>
<sequence length="44" mass="5047">MAYRDPFGPLLPEQTSDDTDAGWGDREQDDLERLLRERPPHHGG</sequence>
<dbReference type="EMBL" id="LAXD01000001">
    <property type="protein sequence ID" value="KWW98990.1"/>
    <property type="molecule type" value="Genomic_DNA"/>
</dbReference>
<feature type="compositionally biased region" description="Basic and acidic residues" evidence="1">
    <location>
        <begin position="23"/>
        <end position="44"/>
    </location>
</feature>
<proteinExistence type="predicted"/>
<keyword evidence="3" id="KW-1185">Reference proteome</keyword>
<gene>
    <name evidence="2" type="ORF">LI90_621</name>
</gene>
<evidence type="ECO:0000313" key="3">
    <source>
        <dbReference type="Proteomes" id="UP000070188"/>
    </source>
</evidence>
<dbReference type="AlphaFoldDB" id="A0A132MMA8"/>
<evidence type="ECO:0000256" key="1">
    <source>
        <dbReference type="SAM" id="MobiDB-lite"/>
    </source>
</evidence>
<dbReference type="PATRIC" id="fig|1469144.10.peg.721"/>